<reference evidence="1" key="1">
    <citation type="submission" date="2013-11" db="EMBL/GenBank/DDBJ databases">
        <title>Microbial diversity, functional groups and degradation webs in Northern and Southern Mediterranean and Red Sea marine crude oil polluted sites.</title>
        <authorList>
            <person name="Daffonchio D."/>
            <person name="Mapelli F."/>
            <person name="Ferrer M."/>
            <person name="Richter M."/>
            <person name="Cherif A."/>
            <person name="Malkawi H.I."/>
            <person name="Yakimov M.M."/>
            <person name="Abdel-Fattah Y.R."/>
            <person name="Blaghen M."/>
            <person name="Golyshin P.N."/>
            <person name="Kalogerakis N."/>
            <person name="Boon N."/>
            <person name="Magagnini M."/>
            <person name="Fava F."/>
        </authorList>
    </citation>
    <scope>NUCLEOTIDE SEQUENCE</scope>
</reference>
<accession>A0A1B6NSU0</accession>
<organism evidence="1">
    <name type="scientific">marine sediment metagenome</name>
    <dbReference type="NCBI Taxonomy" id="412755"/>
    <lineage>
        <taxon>unclassified sequences</taxon>
        <taxon>metagenomes</taxon>
        <taxon>ecological metagenomes</taxon>
    </lineage>
</organism>
<sequence length="34" mass="3807">MAVDKLPDALARFESNSRLNILKVVLDIIMMSDS</sequence>
<dbReference type="EMBL" id="AYSL01001085">
    <property type="protein sequence ID" value="KTF06550.1"/>
    <property type="molecule type" value="Genomic_DNA"/>
</dbReference>
<name>A0A1B6NSU0_9ZZZZ</name>
<gene>
    <name evidence="1" type="ORF">MGSAQ_001954</name>
</gene>
<evidence type="ECO:0000313" key="1">
    <source>
        <dbReference type="EMBL" id="KTF06550.1"/>
    </source>
</evidence>
<comment type="caution">
    <text evidence="1">The sequence shown here is derived from an EMBL/GenBank/DDBJ whole genome shotgun (WGS) entry which is preliminary data.</text>
</comment>
<dbReference type="AlphaFoldDB" id="A0A1B6NSU0"/>
<protein>
    <submittedName>
        <fullName evidence="1">Uncharacterized protein</fullName>
    </submittedName>
</protein>
<proteinExistence type="predicted"/>